<protein>
    <submittedName>
        <fullName evidence="1">IS630 family transposase</fullName>
    </submittedName>
</protein>
<dbReference type="AlphaFoldDB" id="A0A3N6M0E0"/>
<dbReference type="EMBL" id="REFZ01000038">
    <property type="protein sequence ID" value="RQG95027.1"/>
    <property type="molecule type" value="Genomic_DNA"/>
</dbReference>
<accession>A0A3N6M0E0</accession>
<dbReference type="Proteomes" id="UP000281431">
    <property type="component" value="Unassembled WGS sequence"/>
</dbReference>
<evidence type="ECO:0000313" key="1">
    <source>
        <dbReference type="EMBL" id="RQG95027.1"/>
    </source>
</evidence>
<comment type="caution">
    <text evidence="1">The sequence shown here is derived from an EMBL/GenBank/DDBJ whole genome shotgun (WGS) entry which is preliminary data.</text>
</comment>
<evidence type="ECO:0000313" key="2">
    <source>
        <dbReference type="EMBL" id="RQH01476.1"/>
    </source>
</evidence>
<keyword evidence="3" id="KW-1185">Reference proteome</keyword>
<proteinExistence type="predicted"/>
<reference evidence="1 3" key="1">
    <citation type="submission" date="2018-10" db="EMBL/GenBank/DDBJ databases">
        <title>Natrarchaeobius chitinivorans gen. nov., sp. nov., and Natrarchaeobius haloalkaliphilus sp. nov., alkaliphilic, chitin-utilizing haloarchaea from hypersaline alkaline lakes.</title>
        <authorList>
            <person name="Sorokin D.Y."/>
            <person name="Elcheninov A.G."/>
            <person name="Kostrikina N.A."/>
            <person name="Bale N.J."/>
            <person name="Sinninghe Damste J.S."/>
            <person name="Khijniak T.V."/>
            <person name="Kublanov I.V."/>
            <person name="Toshchakov S.V."/>
        </authorList>
    </citation>
    <scope>NUCLEOTIDE SEQUENCE [LARGE SCALE GENOMIC DNA]</scope>
    <source>
        <strain evidence="1 3">AArcht7</strain>
    </source>
</reference>
<organism evidence="1 3">
    <name type="scientific">Natrarchaeobius chitinivorans</name>
    <dbReference type="NCBI Taxonomy" id="1679083"/>
    <lineage>
        <taxon>Archaea</taxon>
        <taxon>Methanobacteriati</taxon>
        <taxon>Methanobacteriota</taxon>
        <taxon>Stenosarchaea group</taxon>
        <taxon>Halobacteria</taxon>
        <taxon>Halobacteriales</taxon>
        <taxon>Natrialbaceae</taxon>
        <taxon>Natrarchaeobius</taxon>
    </lineage>
</organism>
<name>A0A3N6M0E0_NATCH</name>
<evidence type="ECO:0000313" key="3">
    <source>
        <dbReference type="Proteomes" id="UP000281431"/>
    </source>
</evidence>
<sequence>MGRLDDITLEELYELKEQINEGKPRER</sequence>
<dbReference type="EMBL" id="REFZ01000004">
    <property type="protein sequence ID" value="RQH01476.1"/>
    <property type="molecule type" value="Genomic_DNA"/>
</dbReference>
<feature type="non-terminal residue" evidence="1">
    <location>
        <position position="27"/>
    </location>
</feature>
<gene>
    <name evidence="2" type="ORF">EA472_06885</name>
    <name evidence="1" type="ORF">EA472_21960</name>
</gene>